<keyword evidence="1" id="KW-0175">Coiled coil</keyword>
<evidence type="ECO:0000256" key="1">
    <source>
        <dbReference type="SAM" id="Coils"/>
    </source>
</evidence>
<dbReference type="GeneID" id="78363025"/>
<name>A0A227KQN3_9BURK</name>
<sequence>MNILSLVKASAGILLVLCAYFLGLNQGKNSEELKNARSQVSQLTQTIQEYETRQKDWNIAMADLRKSESIARSDSERLRQRVNSLEKRAKTSESRIAIQCFRLESESRKLLLEARGIIEYCRKALQ</sequence>
<reference evidence="3" key="1">
    <citation type="submission" date="2017-05" db="EMBL/GenBank/DDBJ databases">
        <title>Improved OligoMM genomes.</title>
        <authorList>
            <person name="Garzetti D."/>
        </authorList>
    </citation>
    <scope>NUCLEOTIDE SEQUENCE [LARGE SCALE GENOMIC DNA]</scope>
    <source>
        <strain evidence="3">YL45</strain>
    </source>
</reference>
<feature type="coiled-coil region" evidence="1">
    <location>
        <begin position="33"/>
        <end position="95"/>
    </location>
</feature>
<dbReference type="RefSeq" id="WP_066590698.1">
    <property type="nucleotide sequence ID" value="NZ_CAMVZA010000002.1"/>
</dbReference>
<dbReference type="Proteomes" id="UP000214610">
    <property type="component" value="Unassembled WGS sequence"/>
</dbReference>
<dbReference type="EMBL" id="NHMP01000001">
    <property type="protein sequence ID" value="OXE50839.1"/>
    <property type="molecule type" value="Genomic_DNA"/>
</dbReference>
<gene>
    <name evidence="2" type="ORF">ADH67_00615</name>
</gene>
<evidence type="ECO:0000313" key="3">
    <source>
        <dbReference type="Proteomes" id="UP000214610"/>
    </source>
</evidence>
<dbReference type="Pfam" id="PF04899">
    <property type="entry name" value="MbeD_MobD"/>
    <property type="match status" value="1"/>
</dbReference>
<comment type="caution">
    <text evidence="2">The sequence shown here is derived from an EMBL/GenBank/DDBJ whole genome shotgun (WGS) entry which is preliminary data.</text>
</comment>
<accession>A0A227KQN3</accession>
<keyword evidence="3" id="KW-1185">Reference proteome</keyword>
<dbReference type="AlphaFoldDB" id="A0A227KQN3"/>
<protein>
    <submittedName>
        <fullName evidence="2">Uncharacterized protein</fullName>
    </submittedName>
</protein>
<dbReference type="InterPro" id="IPR006983">
    <property type="entry name" value="MbeD_MobD"/>
</dbReference>
<evidence type="ECO:0000313" key="2">
    <source>
        <dbReference type="EMBL" id="OXE50839.1"/>
    </source>
</evidence>
<proteinExistence type="predicted"/>
<organism evidence="2 3">
    <name type="scientific">Turicimonas muris</name>
    <dbReference type="NCBI Taxonomy" id="1796652"/>
    <lineage>
        <taxon>Bacteria</taxon>
        <taxon>Pseudomonadati</taxon>
        <taxon>Pseudomonadota</taxon>
        <taxon>Betaproteobacteria</taxon>
        <taxon>Burkholderiales</taxon>
        <taxon>Sutterellaceae</taxon>
        <taxon>Turicimonas</taxon>
    </lineage>
</organism>